<dbReference type="EMBL" id="BT097392">
    <property type="protein sequence ID" value="ACU21615.1"/>
    <property type="molecule type" value="mRNA"/>
</dbReference>
<evidence type="ECO:0000313" key="1">
    <source>
        <dbReference type="EMBL" id="ACU21615.1"/>
    </source>
</evidence>
<accession>C6TIB2</accession>
<reference evidence="1" key="1">
    <citation type="submission" date="2009-08" db="EMBL/GenBank/DDBJ databases">
        <authorList>
            <person name="Cheung F."/>
            <person name="Xiao Y."/>
            <person name="Chan A."/>
            <person name="Moskal W."/>
            <person name="Town C.D."/>
        </authorList>
    </citation>
    <scope>NUCLEOTIDE SEQUENCE</scope>
</reference>
<proteinExistence type="evidence at transcript level"/>
<organism evidence="1">
    <name type="scientific">Glycine max</name>
    <name type="common">Soybean</name>
    <name type="synonym">Glycine hispida</name>
    <dbReference type="NCBI Taxonomy" id="3847"/>
    <lineage>
        <taxon>Eukaryota</taxon>
        <taxon>Viridiplantae</taxon>
        <taxon>Streptophyta</taxon>
        <taxon>Embryophyta</taxon>
        <taxon>Tracheophyta</taxon>
        <taxon>Spermatophyta</taxon>
        <taxon>Magnoliopsida</taxon>
        <taxon>eudicotyledons</taxon>
        <taxon>Gunneridae</taxon>
        <taxon>Pentapetalae</taxon>
        <taxon>rosids</taxon>
        <taxon>fabids</taxon>
        <taxon>Fabales</taxon>
        <taxon>Fabaceae</taxon>
        <taxon>Papilionoideae</taxon>
        <taxon>50 kb inversion clade</taxon>
        <taxon>NPAAA clade</taxon>
        <taxon>indigoferoid/millettioid clade</taxon>
        <taxon>Phaseoleae</taxon>
        <taxon>Glycine</taxon>
        <taxon>Glycine subgen. Soja</taxon>
    </lineage>
</organism>
<name>C6TIB2_SOYBN</name>
<dbReference type="AlphaFoldDB" id="C6TIB2"/>
<protein>
    <submittedName>
        <fullName evidence="1">Uncharacterized protein</fullName>
    </submittedName>
</protein>
<sequence length="71" mass="8362">FFFFFFWTKTITQYGYSIQTRNLILQHKHQCVLDLVPNIKVSLSIISRSANKEPQLELALNKPTSKYQLLT</sequence>
<feature type="non-terminal residue" evidence="1">
    <location>
        <position position="1"/>
    </location>
</feature>